<dbReference type="NCBIfam" id="TIGR01085">
    <property type="entry name" value="murE"/>
    <property type="match status" value="1"/>
</dbReference>
<feature type="domain" description="Mur ligase N-terminal catalytic" evidence="15">
    <location>
        <begin position="21"/>
        <end position="97"/>
    </location>
</feature>
<feature type="binding site" evidence="13">
    <location>
        <begin position="112"/>
        <end position="118"/>
    </location>
    <ligand>
        <name>ATP</name>
        <dbReference type="ChEBI" id="CHEBI:30616"/>
    </ligand>
</feature>
<dbReference type="Pfam" id="PF08245">
    <property type="entry name" value="Mur_ligase_M"/>
    <property type="match status" value="1"/>
</dbReference>
<organism evidence="18">
    <name type="scientific">uncultured Thiotrichaceae bacterium</name>
    <dbReference type="NCBI Taxonomy" id="298394"/>
    <lineage>
        <taxon>Bacteria</taxon>
        <taxon>Pseudomonadati</taxon>
        <taxon>Pseudomonadota</taxon>
        <taxon>Gammaproteobacteria</taxon>
        <taxon>Thiotrichales</taxon>
        <taxon>Thiotrichaceae</taxon>
        <taxon>environmental samples</taxon>
    </lineage>
</organism>
<feature type="modified residue" description="N6-carboxylysine" evidence="13">
    <location>
        <position position="221"/>
    </location>
</feature>
<reference evidence="18" key="1">
    <citation type="submission" date="2020-01" db="EMBL/GenBank/DDBJ databases">
        <authorList>
            <person name="Meier V. D."/>
            <person name="Meier V D."/>
        </authorList>
    </citation>
    <scope>NUCLEOTIDE SEQUENCE</scope>
    <source>
        <strain evidence="18">HLG_WM_MAG_07</strain>
    </source>
</reference>
<evidence type="ECO:0000256" key="8">
    <source>
        <dbReference type="ARBA" id="ARBA00066633"/>
    </source>
</evidence>
<keyword evidence="13 18" id="KW-0436">Ligase</keyword>
<evidence type="ECO:0000256" key="12">
    <source>
        <dbReference type="ARBA" id="ARBA00081560"/>
    </source>
</evidence>
<dbReference type="NCBIfam" id="NF001126">
    <property type="entry name" value="PRK00139.1-4"/>
    <property type="match status" value="1"/>
</dbReference>
<dbReference type="InterPro" id="IPR005761">
    <property type="entry name" value="UDP-N-AcMur-Glu-dNH2Pim_ligase"/>
</dbReference>
<dbReference type="Pfam" id="PF01225">
    <property type="entry name" value="Mur_ligase"/>
    <property type="match status" value="1"/>
</dbReference>
<evidence type="ECO:0000313" key="18">
    <source>
        <dbReference type="EMBL" id="CAA6816290.1"/>
    </source>
</evidence>
<evidence type="ECO:0000259" key="16">
    <source>
        <dbReference type="Pfam" id="PF02875"/>
    </source>
</evidence>
<dbReference type="GO" id="GO:0005524">
    <property type="term" value="F:ATP binding"/>
    <property type="evidence" value="ECO:0007669"/>
    <property type="project" value="UniProtKB-UniRule"/>
</dbReference>
<dbReference type="InterPro" id="IPR035911">
    <property type="entry name" value="MurE/MurF_N"/>
</dbReference>
<evidence type="ECO:0000259" key="17">
    <source>
        <dbReference type="Pfam" id="PF08245"/>
    </source>
</evidence>
<feature type="domain" description="Mur ligase C-terminal" evidence="16">
    <location>
        <begin position="339"/>
        <end position="465"/>
    </location>
</feature>
<dbReference type="PANTHER" id="PTHR23135:SF4">
    <property type="entry name" value="UDP-N-ACETYLMURAMOYL-L-ALANYL-D-GLUTAMATE--2,6-DIAMINOPIMELATE LIGASE MURE HOMOLOG, CHLOROPLASTIC"/>
    <property type="match status" value="1"/>
</dbReference>
<feature type="binding site" evidence="13">
    <location>
        <position position="27"/>
    </location>
    <ligand>
        <name>UDP-N-acetyl-alpha-D-muramoyl-L-alanyl-D-glutamate</name>
        <dbReference type="ChEBI" id="CHEBI:83900"/>
    </ligand>
</feature>
<dbReference type="InterPro" id="IPR004101">
    <property type="entry name" value="Mur_ligase_C"/>
</dbReference>
<dbReference type="GO" id="GO:0071555">
    <property type="term" value="P:cell wall organization"/>
    <property type="evidence" value="ECO:0007669"/>
    <property type="project" value="UniProtKB-KW"/>
</dbReference>
<evidence type="ECO:0000256" key="14">
    <source>
        <dbReference type="RuleBase" id="RU004135"/>
    </source>
</evidence>
<dbReference type="UniPathway" id="UPA00219"/>
<dbReference type="InterPro" id="IPR036565">
    <property type="entry name" value="Mur-like_cat_sf"/>
</dbReference>
<evidence type="ECO:0000256" key="13">
    <source>
        <dbReference type="HAMAP-Rule" id="MF_00208"/>
    </source>
</evidence>
<dbReference type="GO" id="GO:0009252">
    <property type="term" value="P:peptidoglycan biosynthetic process"/>
    <property type="evidence" value="ECO:0007669"/>
    <property type="project" value="UniProtKB-UniRule"/>
</dbReference>
<feature type="binding site" evidence="13">
    <location>
        <position position="181"/>
    </location>
    <ligand>
        <name>UDP-N-acetyl-alpha-D-muramoyl-L-alanyl-D-glutamate</name>
        <dbReference type="ChEBI" id="CHEBI:83900"/>
    </ligand>
</feature>
<evidence type="ECO:0000256" key="1">
    <source>
        <dbReference type="ARBA" id="ARBA00005898"/>
    </source>
</evidence>
<feature type="domain" description="Mur ligase central" evidence="17">
    <location>
        <begin position="110"/>
        <end position="316"/>
    </location>
</feature>
<keyword evidence="3 13" id="KW-0133">Cell shape</keyword>
<dbReference type="HAMAP" id="MF_00208">
    <property type="entry name" value="MurE"/>
    <property type="match status" value="1"/>
</dbReference>
<evidence type="ECO:0000256" key="7">
    <source>
        <dbReference type="ARBA" id="ARBA00050251"/>
    </source>
</evidence>
<feature type="binding site" evidence="13">
    <location>
        <position position="463"/>
    </location>
    <ligand>
        <name>meso-2,6-diaminopimelate</name>
        <dbReference type="ChEBI" id="CHEBI:57791"/>
    </ligand>
</feature>
<dbReference type="GO" id="GO:0008360">
    <property type="term" value="P:regulation of cell shape"/>
    <property type="evidence" value="ECO:0007669"/>
    <property type="project" value="UniProtKB-KW"/>
</dbReference>
<dbReference type="GO" id="GO:0008765">
    <property type="term" value="F:UDP-N-acetylmuramoylalanyl-D-glutamate-2,6-diaminopimelate ligase activity"/>
    <property type="evidence" value="ECO:0007669"/>
    <property type="project" value="UniProtKB-UniRule"/>
</dbReference>
<keyword evidence="2 13" id="KW-0132">Cell division</keyword>
<accession>A0A6S6TIK4</accession>
<dbReference type="FunFam" id="3.90.190.20:FF:000006">
    <property type="entry name" value="UDP-N-acetylmuramoyl-L-alanyl-D-glutamate--2,6-diaminopimelate ligase"/>
    <property type="match status" value="1"/>
</dbReference>
<dbReference type="NCBIfam" id="NF001124">
    <property type="entry name" value="PRK00139.1-2"/>
    <property type="match status" value="1"/>
</dbReference>
<dbReference type="Gene3D" id="3.90.190.20">
    <property type="entry name" value="Mur ligase, C-terminal domain"/>
    <property type="match status" value="1"/>
</dbReference>
<protein>
    <recommendedName>
        <fullName evidence="9 13">UDP-N-acetylmuramoyl-L-alanyl-D-glutamate--2,6-diaminopimelate ligase</fullName>
        <ecNumber evidence="8 13">6.3.2.13</ecNumber>
    </recommendedName>
    <alternativeName>
        <fullName evidence="10 13">Meso-A2pm-adding enzyme</fullName>
    </alternativeName>
    <alternativeName>
        <fullName evidence="11 13">Meso-diaminopimelate-adding enzyme</fullName>
    </alternativeName>
    <alternativeName>
        <fullName evidence="12 13">UDP-MurNAc-L-Ala-D-Glu:meso-diaminopimelate ligase</fullName>
    </alternativeName>
    <alternativeName>
        <fullName evidence="13">UDP-MurNAc-tripeptide synthetase</fullName>
    </alternativeName>
    <alternativeName>
        <fullName evidence="13">UDP-N-acetylmuramyl-tripeptide synthetase</fullName>
    </alternativeName>
</protein>
<keyword evidence="5 13" id="KW-0131">Cell cycle</keyword>
<dbReference type="GO" id="GO:0000287">
    <property type="term" value="F:magnesium ion binding"/>
    <property type="evidence" value="ECO:0007669"/>
    <property type="project" value="UniProtKB-UniRule"/>
</dbReference>
<evidence type="ECO:0000256" key="11">
    <source>
        <dbReference type="ARBA" id="ARBA00076158"/>
    </source>
</evidence>
<dbReference type="InterPro" id="IPR013221">
    <property type="entry name" value="Mur_ligase_cen"/>
</dbReference>
<feature type="binding site" evidence="13">
    <location>
        <begin position="412"/>
        <end position="415"/>
    </location>
    <ligand>
        <name>meso-2,6-diaminopimelate</name>
        <dbReference type="ChEBI" id="CHEBI:57791"/>
    </ligand>
</feature>
<evidence type="ECO:0000256" key="10">
    <source>
        <dbReference type="ARBA" id="ARBA00075482"/>
    </source>
</evidence>
<evidence type="ECO:0000256" key="4">
    <source>
        <dbReference type="ARBA" id="ARBA00022984"/>
    </source>
</evidence>
<name>A0A6S6TIK4_9GAMM</name>
<keyword evidence="6 13" id="KW-0961">Cell wall biogenesis/degradation</keyword>
<evidence type="ECO:0000256" key="5">
    <source>
        <dbReference type="ARBA" id="ARBA00023306"/>
    </source>
</evidence>
<dbReference type="InterPro" id="IPR036615">
    <property type="entry name" value="Mur_ligase_C_dom_sf"/>
</dbReference>
<dbReference type="PANTHER" id="PTHR23135">
    <property type="entry name" value="MUR LIGASE FAMILY MEMBER"/>
    <property type="match status" value="1"/>
</dbReference>
<dbReference type="Gene3D" id="3.40.1390.10">
    <property type="entry name" value="MurE/MurF, N-terminal domain"/>
    <property type="match status" value="1"/>
</dbReference>
<dbReference type="InterPro" id="IPR000713">
    <property type="entry name" value="Mur_ligase_N"/>
</dbReference>
<dbReference type="SUPFAM" id="SSF63418">
    <property type="entry name" value="MurE/MurF N-terminal domain"/>
    <property type="match status" value="1"/>
</dbReference>
<comment type="PTM">
    <text evidence="13">Carboxylation is probably crucial for Mg(2+) binding and, consequently, for the gamma-phosphate positioning of ATP.</text>
</comment>
<comment type="caution">
    <text evidence="13">Lacks conserved residue(s) required for the propagation of feature annotation.</text>
</comment>
<feature type="binding site" evidence="13">
    <location>
        <position position="187"/>
    </location>
    <ligand>
        <name>UDP-N-acetyl-alpha-D-muramoyl-L-alanyl-D-glutamate</name>
        <dbReference type="ChEBI" id="CHEBI:83900"/>
    </ligand>
</feature>
<evidence type="ECO:0000256" key="9">
    <source>
        <dbReference type="ARBA" id="ARBA00072883"/>
    </source>
</evidence>
<dbReference type="GO" id="GO:0051301">
    <property type="term" value="P:cell division"/>
    <property type="evidence" value="ECO:0007669"/>
    <property type="project" value="UniProtKB-KW"/>
</dbReference>
<comment type="pathway">
    <text evidence="13 14">Cell wall biogenesis; peptidoglycan biosynthesis.</text>
</comment>
<comment type="catalytic activity">
    <reaction evidence="7 13">
        <text>UDP-N-acetyl-alpha-D-muramoyl-L-alanyl-D-glutamate + meso-2,6-diaminopimelate + ATP = UDP-N-acetyl-alpha-D-muramoyl-L-alanyl-gamma-D-glutamyl-meso-2,6-diaminopimelate + ADP + phosphate + H(+)</text>
        <dbReference type="Rhea" id="RHEA:23676"/>
        <dbReference type="ChEBI" id="CHEBI:15378"/>
        <dbReference type="ChEBI" id="CHEBI:30616"/>
        <dbReference type="ChEBI" id="CHEBI:43474"/>
        <dbReference type="ChEBI" id="CHEBI:57791"/>
        <dbReference type="ChEBI" id="CHEBI:83900"/>
        <dbReference type="ChEBI" id="CHEBI:83905"/>
        <dbReference type="ChEBI" id="CHEBI:456216"/>
        <dbReference type="EC" id="6.3.2.13"/>
    </reaction>
</comment>
<feature type="binding site" evidence="13">
    <location>
        <position position="388"/>
    </location>
    <ligand>
        <name>meso-2,6-diaminopimelate</name>
        <dbReference type="ChEBI" id="CHEBI:57791"/>
    </ligand>
</feature>
<keyword evidence="13" id="KW-0963">Cytoplasm</keyword>
<dbReference type="EC" id="6.3.2.13" evidence="8 13"/>
<keyword evidence="13" id="KW-0547">Nucleotide-binding</keyword>
<feature type="binding site" evidence="13">
    <location>
        <position position="189"/>
    </location>
    <ligand>
        <name>UDP-N-acetyl-alpha-D-muramoyl-L-alanyl-D-glutamate</name>
        <dbReference type="ChEBI" id="CHEBI:83900"/>
    </ligand>
</feature>
<feature type="short sequence motif" description="Meso-diaminopimelate recognition motif" evidence="13">
    <location>
        <begin position="412"/>
        <end position="415"/>
    </location>
</feature>
<proteinExistence type="inferred from homology"/>
<gene>
    <name evidence="13" type="primary">murE</name>
    <name evidence="18" type="ORF">HELGO_WM16885</name>
</gene>
<evidence type="ECO:0000256" key="6">
    <source>
        <dbReference type="ARBA" id="ARBA00023316"/>
    </source>
</evidence>
<keyword evidence="13" id="KW-0067">ATP-binding</keyword>
<dbReference type="Pfam" id="PF02875">
    <property type="entry name" value="Mur_ligase_C"/>
    <property type="match status" value="1"/>
</dbReference>
<dbReference type="EMBL" id="CACVAY010000075">
    <property type="protein sequence ID" value="CAA6816290.1"/>
    <property type="molecule type" value="Genomic_DNA"/>
</dbReference>
<keyword evidence="13" id="KW-0460">Magnesium</keyword>
<feature type="binding site" evidence="13">
    <location>
        <position position="29"/>
    </location>
    <ligand>
        <name>UDP-N-acetyl-alpha-D-muramoyl-L-alanyl-D-glutamate</name>
        <dbReference type="ChEBI" id="CHEBI:83900"/>
    </ligand>
</feature>
<feature type="binding site" evidence="13">
    <location>
        <position position="467"/>
    </location>
    <ligand>
        <name>meso-2,6-diaminopimelate</name>
        <dbReference type="ChEBI" id="CHEBI:57791"/>
    </ligand>
</feature>
<evidence type="ECO:0000256" key="2">
    <source>
        <dbReference type="ARBA" id="ARBA00022618"/>
    </source>
</evidence>
<dbReference type="AlphaFoldDB" id="A0A6S6TIK4"/>
<keyword evidence="4 13" id="KW-0573">Peptidoglycan synthesis</keyword>
<evidence type="ECO:0000259" key="15">
    <source>
        <dbReference type="Pfam" id="PF01225"/>
    </source>
</evidence>
<dbReference type="Gene3D" id="3.40.1190.10">
    <property type="entry name" value="Mur-like, catalytic domain"/>
    <property type="match status" value="1"/>
</dbReference>
<comment type="cofactor">
    <cofactor evidence="13">
        <name>Mg(2+)</name>
        <dbReference type="ChEBI" id="CHEBI:18420"/>
    </cofactor>
</comment>
<dbReference type="GO" id="GO:0005737">
    <property type="term" value="C:cytoplasm"/>
    <property type="evidence" value="ECO:0007669"/>
    <property type="project" value="UniProtKB-SubCell"/>
</dbReference>
<dbReference type="SUPFAM" id="SSF53623">
    <property type="entry name" value="MurD-like peptide ligases, catalytic domain"/>
    <property type="match status" value="1"/>
</dbReference>
<evidence type="ECO:0000256" key="3">
    <source>
        <dbReference type="ARBA" id="ARBA00022960"/>
    </source>
</evidence>
<comment type="similarity">
    <text evidence="1 13">Belongs to the MurCDEF family. MurE subfamily.</text>
</comment>
<feature type="binding site" evidence="13">
    <location>
        <begin position="154"/>
        <end position="155"/>
    </location>
    <ligand>
        <name>UDP-N-acetyl-alpha-D-muramoyl-L-alanyl-D-glutamate</name>
        <dbReference type="ChEBI" id="CHEBI:83900"/>
    </ligand>
</feature>
<sequence length="494" mass="53381">MSKMMLSELLKAVAVVESDVEITSITLDSRAVTEGTLFIALHGVMKHAVEYAEVAEGNGAAAIIWETDEHYSTPNVSIPCIAVADLRSKAGEIANRFFGQPSAELNVIGITGTDGKTTVSNFIAQALNQEKEHCAVIGTLGKGVPGRLIDTGHTTPDVITVHETLAEMREEGIDTVAMEVSSHALDQGRILGVDVDVAVLTNLSRDHLDYHETLEAYAQAKARLFAWPSLKTLVVNLDDAFGQEIAGEYANKEVEVINYCVGDPSELPVEYLVANNPNYNAKGIQAGIHFNGQEIALTVGVIGTFNLHNILATIGALLASGYSLQAAVAMVEKVETVPGRMERVENDKGFLVVVDYAHTPMALEQAIEALKHHTEGDLITVFGCGGDRDRGKRPKMAEVAERLSHTIVMTDDNPRSEMPFQIMDDMIRGLQNPEMVAVVHNRTAAIRHAFSLAGKGDTVLVAGKGHETVQIVGDERRPFDDREQAQSLLKGMPS</sequence>
<comment type="function">
    <text evidence="13">Catalyzes the addition of meso-diaminopimelic acid to the nucleotide precursor UDP-N-acetylmuramoyl-L-alanyl-D-glutamate (UMAG) in the biosynthesis of bacterial cell-wall peptidoglycan.</text>
</comment>
<dbReference type="SUPFAM" id="SSF53244">
    <property type="entry name" value="MurD-like peptide ligases, peptide-binding domain"/>
    <property type="match status" value="1"/>
</dbReference>
<comment type="subcellular location">
    <subcellularLocation>
        <location evidence="13 14">Cytoplasm</location>
    </subcellularLocation>
</comment>